<gene>
    <name evidence="1" type="ORF">BOTCAL_0483g00060</name>
</gene>
<evidence type="ECO:0000313" key="1">
    <source>
        <dbReference type="EMBL" id="TEY38614.1"/>
    </source>
</evidence>
<name>A0A4Y8CMP6_9HELO</name>
<dbReference type="OrthoDB" id="5406607at2759"/>
<sequence length="207" mass="22969">MAIYYSNVILVAQLARRTAIHSMVSLVFFSAIHAATVRSLPGESVWASTTYKACCLSVAYAGLRRGLNVFLRASMLAKTPLQMAARADALCMVVRSQSWRPWDGDFIHGCALDAAISDNDCQNSCGLIFLGKSQTMEHVKMIDFHSCASEVQSGISHITNAREFILHVRAPYAHYAPKSKWAQLGFFMLQSHRFRAISLDQHLICAI</sequence>
<dbReference type="AlphaFoldDB" id="A0A4Y8CMP6"/>
<accession>A0A4Y8CMP6</accession>
<keyword evidence="2" id="KW-1185">Reference proteome</keyword>
<organism evidence="1 2">
    <name type="scientific">Botryotinia calthae</name>
    <dbReference type="NCBI Taxonomy" id="38488"/>
    <lineage>
        <taxon>Eukaryota</taxon>
        <taxon>Fungi</taxon>
        <taxon>Dikarya</taxon>
        <taxon>Ascomycota</taxon>
        <taxon>Pezizomycotina</taxon>
        <taxon>Leotiomycetes</taxon>
        <taxon>Helotiales</taxon>
        <taxon>Sclerotiniaceae</taxon>
        <taxon>Botryotinia</taxon>
    </lineage>
</organism>
<evidence type="ECO:0000313" key="2">
    <source>
        <dbReference type="Proteomes" id="UP000297299"/>
    </source>
</evidence>
<dbReference type="Proteomes" id="UP000297299">
    <property type="component" value="Unassembled WGS sequence"/>
</dbReference>
<reference evidence="1 2" key="1">
    <citation type="submission" date="2017-11" db="EMBL/GenBank/DDBJ databases">
        <title>Comparative genomics of Botrytis spp.</title>
        <authorList>
            <person name="Valero-Jimenez C.A."/>
            <person name="Tapia P."/>
            <person name="Veloso J."/>
            <person name="Silva-Moreno E."/>
            <person name="Staats M."/>
            <person name="Valdes J.H."/>
            <person name="Van Kan J.A.L."/>
        </authorList>
    </citation>
    <scope>NUCLEOTIDE SEQUENCE [LARGE SCALE GENOMIC DNA]</scope>
    <source>
        <strain evidence="1 2">MUCL2830</strain>
    </source>
</reference>
<comment type="caution">
    <text evidence="1">The sequence shown here is derived from an EMBL/GenBank/DDBJ whole genome shotgun (WGS) entry which is preliminary data.</text>
</comment>
<proteinExistence type="predicted"/>
<protein>
    <submittedName>
        <fullName evidence="1">Uncharacterized protein</fullName>
    </submittedName>
</protein>
<dbReference type="EMBL" id="PHWZ01000482">
    <property type="protein sequence ID" value="TEY38614.1"/>
    <property type="molecule type" value="Genomic_DNA"/>
</dbReference>